<dbReference type="Gene3D" id="3.40.50.1820">
    <property type="entry name" value="alpha/beta hydrolase"/>
    <property type="match status" value="1"/>
</dbReference>
<dbReference type="EMBL" id="BAAALD010000007">
    <property type="protein sequence ID" value="GAA1073572.1"/>
    <property type="molecule type" value="Genomic_DNA"/>
</dbReference>
<keyword evidence="3" id="KW-0443">Lipid metabolism</keyword>
<evidence type="ECO:0000313" key="6">
    <source>
        <dbReference type="Proteomes" id="UP001499987"/>
    </source>
</evidence>
<keyword evidence="6" id="KW-1185">Reference proteome</keyword>
<comment type="caution">
    <text evidence="5">The sequence shown here is derived from an EMBL/GenBank/DDBJ whole genome shotgun (WGS) entry which is preliminary data.</text>
</comment>
<feature type="transmembrane region" description="Helical" evidence="4">
    <location>
        <begin position="54"/>
        <end position="74"/>
    </location>
</feature>
<evidence type="ECO:0000256" key="1">
    <source>
        <dbReference type="ARBA" id="ARBA00022801"/>
    </source>
</evidence>
<accession>A0ABP4DV75</accession>
<dbReference type="PANTHER" id="PTHR10272">
    <property type="entry name" value="PLATELET-ACTIVATING FACTOR ACETYLHYDROLASE"/>
    <property type="match status" value="1"/>
</dbReference>
<feature type="transmembrane region" description="Helical" evidence="4">
    <location>
        <begin position="28"/>
        <end position="48"/>
    </location>
</feature>
<dbReference type="Pfam" id="PF03403">
    <property type="entry name" value="PAF-AH_p_II"/>
    <property type="match status" value="1"/>
</dbReference>
<name>A0ABP4DV75_9ACTN</name>
<sequence length="475" mass="49241">MTVPELLAVLGAVALVLARWLPPAARRVVAVAGGGAVLVGGTVAALTGGLRWQLAPVFATAVLVAPFAVAPLLPRRPGRTPRRARRWLAVPASAVCLLLVAAGPAAAWAFPVPEFPRPTGPYAVGTRVVEWTDGQRPEPATDDPDDRRTVVVQLCRPAEPAAGAARARYLGRTAQESRTVADALAGYAGLPGLLLDGPARARTRAVPDAAVAARGGRFPVVLFSPGLGGVRGQNTAWAEELASHGYVVAGLDHPYDSAAVVLAGGRTVRTRVTATGDRAEDERRAVGWKEVRAADLGFVLGRLQRIGRGQDADPLAGRLDTERVAAAGHSLGGAAALLAARRDAGFAAAIDLDGAPHDPDPQPLHRPVLALTQEIGPQTDPDYLPALQKVLDRDTAVSYRLTVPGTAHLTFTDAPLYLPPAPSLVGTLDRTDGPRLTAAACLAFLDAVLRDRPGDPAAALAPLGELTVHHGQGPG</sequence>
<feature type="transmembrane region" description="Helical" evidence="4">
    <location>
        <begin position="6"/>
        <end position="21"/>
    </location>
</feature>
<protein>
    <submittedName>
        <fullName evidence="5">Lipase</fullName>
    </submittedName>
</protein>
<feature type="transmembrane region" description="Helical" evidence="4">
    <location>
        <begin position="86"/>
        <end position="110"/>
    </location>
</feature>
<keyword evidence="4" id="KW-0472">Membrane</keyword>
<evidence type="ECO:0000256" key="2">
    <source>
        <dbReference type="ARBA" id="ARBA00022963"/>
    </source>
</evidence>
<dbReference type="InterPro" id="IPR029058">
    <property type="entry name" value="AB_hydrolase_fold"/>
</dbReference>
<keyword evidence="4" id="KW-0812">Transmembrane</keyword>
<proteinExistence type="predicted"/>
<evidence type="ECO:0000256" key="3">
    <source>
        <dbReference type="ARBA" id="ARBA00023098"/>
    </source>
</evidence>
<reference evidence="6" key="1">
    <citation type="journal article" date="2019" name="Int. J. Syst. Evol. Microbiol.">
        <title>The Global Catalogue of Microorganisms (GCM) 10K type strain sequencing project: providing services to taxonomists for standard genome sequencing and annotation.</title>
        <authorList>
            <consortium name="The Broad Institute Genomics Platform"/>
            <consortium name="The Broad Institute Genome Sequencing Center for Infectious Disease"/>
            <person name="Wu L."/>
            <person name="Ma J."/>
        </authorList>
    </citation>
    <scope>NUCLEOTIDE SEQUENCE [LARGE SCALE GENOMIC DNA]</scope>
    <source>
        <strain evidence="6">JCM 13002</strain>
    </source>
</reference>
<gene>
    <name evidence="5" type="ORF">GCM10009663_12140</name>
</gene>
<dbReference type="SUPFAM" id="SSF53474">
    <property type="entry name" value="alpha/beta-Hydrolases"/>
    <property type="match status" value="1"/>
</dbReference>
<keyword evidence="1" id="KW-0378">Hydrolase</keyword>
<evidence type="ECO:0000313" key="5">
    <source>
        <dbReference type="EMBL" id="GAA1073572.1"/>
    </source>
</evidence>
<organism evidence="5 6">
    <name type="scientific">Kitasatospora arboriphila</name>
    <dbReference type="NCBI Taxonomy" id="258052"/>
    <lineage>
        <taxon>Bacteria</taxon>
        <taxon>Bacillati</taxon>
        <taxon>Actinomycetota</taxon>
        <taxon>Actinomycetes</taxon>
        <taxon>Kitasatosporales</taxon>
        <taxon>Streptomycetaceae</taxon>
        <taxon>Kitasatospora</taxon>
    </lineage>
</organism>
<dbReference type="Proteomes" id="UP001499987">
    <property type="component" value="Unassembled WGS sequence"/>
</dbReference>
<dbReference type="PANTHER" id="PTHR10272:SF0">
    <property type="entry name" value="PLATELET-ACTIVATING FACTOR ACETYLHYDROLASE"/>
    <property type="match status" value="1"/>
</dbReference>
<keyword evidence="2" id="KW-0442">Lipid degradation</keyword>
<keyword evidence="4" id="KW-1133">Transmembrane helix</keyword>
<evidence type="ECO:0000256" key="4">
    <source>
        <dbReference type="SAM" id="Phobius"/>
    </source>
</evidence>